<dbReference type="EMBL" id="JAPDDR010000014">
    <property type="protein sequence ID" value="MCW1916361.1"/>
    <property type="molecule type" value="Genomic_DNA"/>
</dbReference>
<dbReference type="Pfam" id="PF13310">
    <property type="entry name" value="Virulence_RhuM"/>
    <property type="match status" value="1"/>
</dbReference>
<dbReference type="PANTHER" id="PTHR35810">
    <property type="entry name" value="CYTOPLASMIC PROTEIN-RELATED"/>
    <property type="match status" value="1"/>
</dbReference>
<accession>A0ABT3G929</accession>
<protein>
    <submittedName>
        <fullName evidence="2">Virulence RhuM family protein</fullName>
    </submittedName>
</protein>
<evidence type="ECO:0000313" key="3">
    <source>
        <dbReference type="Proteomes" id="UP001165653"/>
    </source>
</evidence>
<keyword evidence="3" id="KW-1185">Reference proteome</keyword>
<evidence type="ECO:0000256" key="1">
    <source>
        <dbReference type="SAM" id="MobiDB-lite"/>
    </source>
</evidence>
<feature type="compositionally biased region" description="Basic residues" evidence="1">
    <location>
        <begin position="396"/>
        <end position="408"/>
    </location>
</feature>
<proteinExistence type="predicted"/>
<comment type="caution">
    <text evidence="2">The sequence shown here is derived from an EMBL/GenBank/DDBJ whole genome shotgun (WGS) entry which is preliminary data.</text>
</comment>
<dbReference type="Proteomes" id="UP001165653">
    <property type="component" value="Unassembled WGS sequence"/>
</dbReference>
<sequence>MSNVLPEPAGEFLLYVTEDGRARVECRFEQETIWLSQKLMAELFDKDIRTINEHLQGIYEDGEIDAGATIRKFRIVRQEGSREVARVIEHYNLDAILAVGYRVRSARGTQFRRWATERLREYLVKGFTMDDERLRNPKSVAGVPDYFDELLERIRDIRASERRMYLRVKELFAMAADYAPSAAETGRFVQIIQNKLHYAATGLTAAEIIHRRADAALPNMGLTTWKSDAVRKGDVTVAKNYLQEGEINELNRIVVMWLDFVEDQARRRRQVFLKDWQTKLDEFLRFNDREVLENAGSVSREEADGRAAAEYEAFAARRRAMLEAEAERESLDDLEKEAKRLPGKERGESRFHSGSLISLAHGWRGSKKSMRFRVTPPVLGLMRRALVELSRRRMRAWPRKGTGSKRRVPGMMGPKTRGAEGSDEAGR</sequence>
<feature type="region of interest" description="Disordered" evidence="1">
    <location>
        <begin position="328"/>
        <end position="349"/>
    </location>
</feature>
<feature type="compositionally biased region" description="Basic and acidic residues" evidence="1">
    <location>
        <begin position="417"/>
        <end position="427"/>
    </location>
</feature>
<dbReference type="PANTHER" id="PTHR35810:SF1">
    <property type="entry name" value="CYTOPLASMIC PROTEIN"/>
    <property type="match status" value="1"/>
</dbReference>
<reference evidence="2" key="1">
    <citation type="submission" date="2022-10" db="EMBL/GenBank/DDBJ databases">
        <title>Luteolibacter sp. GHJ8, whole genome shotgun sequencing project.</title>
        <authorList>
            <person name="Zhao G."/>
            <person name="Shen L."/>
        </authorList>
    </citation>
    <scope>NUCLEOTIDE SEQUENCE</scope>
    <source>
        <strain evidence="2">GHJ8</strain>
    </source>
</reference>
<evidence type="ECO:0000313" key="2">
    <source>
        <dbReference type="EMBL" id="MCW1916361.1"/>
    </source>
</evidence>
<organism evidence="2 3">
    <name type="scientific">Luteolibacter rhizosphaerae</name>
    <dbReference type="NCBI Taxonomy" id="2989719"/>
    <lineage>
        <taxon>Bacteria</taxon>
        <taxon>Pseudomonadati</taxon>
        <taxon>Verrucomicrobiota</taxon>
        <taxon>Verrucomicrobiia</taxon>
        <taxon>Verrucomicrobiales</taxon>
        <taxon>Verrucomicrobiaceae</taxon>
        <taxon>Luteolibacter</taxon>
    </lineage>
</organism>
<feature type="region of interest" description="Disordered" evidence="1">
    <location>
        <begin position="396"/>
        <end position="427"/>
    </location>
</feature>
<gene>
    <name evidence="2" type="ORF">OJ996_22425</name>
</gene>
<name>A0ABT3G929_9BACT</name>
<dbReference type="InterPro" id="IPR011204">
    <property type="entry name" value="Virulence_RhuM-like"/>
</dbReference>